<dbReference type="Pfam" id="PF05426">
    <property type="entry name" value="Alginate_lyase"/>
    <property type="match status" value="1"/>
</dbReference>
<sequence>MSSFVHPGIGYNAADLAQYKAHVLAGEEPWASGYHYLGGRTPLNYAMLGPFAIANRNIDLNRGAFERDMQMAYNHALMWYVSGNSAHAEKSMSILDAWATTNTSLDGVEAALMLGDYSGRAIIAADILRGLYPGWTATHTAHMKSWLENVWWRRLQVGGSSALGTALGNGSLLKPCNQGGLALKAALAVAVFLDSPLKFDQVINAYLSDPGGLDQMTSTGELGDTGRDQGHAHGQLATYGAIAETAWKQGIDLYSLHNNRLLTAGEYYANYNLGKPFTFTPVSCGYGYYTQIGAQPLQSMPANLFETLYTHYVVRKGLKAPNVTEYRELAKSRGEAGPYSGPYSGQIYRRTKDASTARAITFPFTAPVMTAATSFTQADLGTVRTAGSATNTGANWKMTASGAGAEKGYHFAYKELKGDVEVIATVTDPGALASGVAGIMLRSSLDARPATAAAQIYVAPASSGNGTHLFWRVGTQYYGGYHAARRFPTAVAPMSLKLVRHGHFVYAYLSSNGGTDWTAIGTIIYPELSDTLYVGIFTASGDPVATTTATFENVKIGSKPGSLVAPPTKVSASARSGGIGVQWSASPLARSYDVLRATAAAGPFERVGTELTGTSFVDMGATANTAYFYTVKASTYSGLSAPSAVASVPAR</sequence>
<dbReference type="Proteomes" id="UP000621455">
    <property type="component" value="Unassembled WGS sequence"/>
</dbReference>
<evidence type="ECO:0000259" key="3">
    <source>
        <dbReference type="PROSITE" id="PS50853"/>
    </source>
</evidence>
<dbReference type="InterPro" id="IPR036116">
    <property type="entry name" value="FN3_sf"/>
</dbReference>
<keyword evidence="1" id="KW-0732">Signal</keyword>
<dbReference type="Gene3D" id="2.60.40.10">
    <property type="entry name" value="Immunoglobulins"/>
    <property type="match status" value="1"/>
</dbReference>
<comment type="caution">
    <text evidence="4">The sequence shown here is derived from an EMBL/GenBank/DDBJ whole genome shotgun (WGS) entry which is preliminary data.</text>
</comment>
<gene>
    <name evidence="4" type="ORF">F2P44_22210</name>
</gene>
<dbReference type="InterPro" id="IPR008929">
    <property type="entry name" value="Chondroitin_lyas"/>
</dbReference>
<evidence type="ECO:0000313" key="5">
    <source>
        <dbReference type="Proteomes" id="UP000621455"/>
    </source>
</evidence>
<name>A0ABX0NHK8_9BURK</name>
<protein>
    <recommendedName>
        <fullName evidence="3">Fibronectin type-III domain-containing protein</fullName>
    </recommendedName>
</protein>
<evidence type="ECO:0000313" key="4">
    <source>
        <dbReference type="EMBL" id="NHZ81968.1"/>
    </source>
</evidence>
<organism evidence="4 5">
    <name type="scientific">Massilia frigida</name>
    <dbReference type="NCBI Taxonomy" id="2609281"/>
    <lineage>
        <taxon>Bacteria</taxon>
        <taxon>Pseudomonadati</taxon>
        <taxon>Pseudomonadota</taxon>
        <taxon>Betaproteobacteria</taxon>
        <taxon>Burkholderiales</taxon>
        <taxon>Oxalobacteraceae</taxon>
        <taxon>Telluria group</taxon>
        <taxon>Massilia</taxon>
    </lineage>
</organism>
<feature type="domain" description="Fibronectin type-III" evidence="3">
    <location>
        <begin position="566"/>
        <end position="651"/>
    </location>
</feature>
<dbReference type="PROSITE" id="PS50853">
    <property type="entry name" value="FN3"/>
    <property type="match status" value="1"/>
</dbReference>
<keyword evidence="5" id="KW-1185">Reference proteome</keyword>
<dbReference type="EMBL" id="WHJG01000027">
    <property type="protein sequence ID" value="NHZ81968.1"/>
    <property type="molecule type" value="Genomic_DNA"/>
</dbReference>
<dbReference type="InterPro" id="IPR008397">
    <property type="entry name" value="Alginate_lyase_dom"/>
</dbReference>
<keyword evidence="2" id="KW-0456">Lyase</keyword>
<accession>A0ABX0NHK8</accession>
<dbReference type="InterPro" id="IPR013783">
    <property type="entry name" value="Ig-like_fold"/>
</dbReference>
<evidence type="ECO:0000256" key="2">
    <source>
        <dbReference type="ARBA" id="ARBA00023239"/>
    </source>
</evidence>
<dbReference type="Gene3D" id="2.60.120.200">
    <property type="match status" value="1"/>
</dbReference>
<dbReference type="InterPro" id="IPR003961">
    <property type="entry name" value="FN3_dom"/>
</dbReference>
<reference evidence="4 5" key="1">
    <citation type="submission" date="2019-10" db="EMBL/GenBank/DDBJ databases">
        <title>Taxonomy of Antarctic Massilia spp.: description of Massilia rubra sp. nov., Massilia aquatica sp. nov., Massilia mucilaginosa sp. nov., Massilia frigida sp. nov. isolated from streams, lakes and regoliths.</title>
        <authorList>
            <person name="Holochova P."/>
            <person name="Sedlacek I."/>
            <person name="Kralova S."/>
            <person name="Maslanova I."/>
            <person name="Busse H.-J."/>
            <person name="Stankova E."/>
            <person name="Vrbovska V."/>
            <person name="Kovarovic V."/>
            <person name="Bartak M."/>
            <person name="Svec P."/>
            <person name="Pantucek R."/>
        </authorList>
    </citation>
    <scope>NUCLEOTIDE SEQUENCE [LARGE SCALE GENOMIC DNA]</scope>
    <source>
        <strain evidence="4 5">CCM 8695</strain>
    </source>
</reference>
<dbReference type="SUPFAM" id="SSF48230">
    <property type="entry name" value="Chondroitin AC/alginate lyase"/>
    <property type="match status" value="1"/>
</dbReference>
<dbReference type="Gene3D" id="1.50.10.100">
    <property type="entry name" value="Chondroitin AC/alginate lyase"/>
    <property type="match status" value="1"/>
</dbReference>
<dbReference type="SUPFAM" id="SSF49265">
    <property type="entry name" value="Fibronectin type III"/>
    <property type="match status" value="1"/>
</dbReference>
<dbReference type="CDD" id="cd00063">
    <property type="entry name" value="FN3"/>
    <property type="match status" value="1"/>
</dbReference>
<proteinExistence type="predicted"/>
<evidence type="ECO:0000256" key="1">
    <source>
        <dbReference type="ARBA" id="ARBA00022729"/>
    </source>
</evidence>